<dbReference type="EMBL" id="CP001390">
    <property type="protein sequence ID" value="ACM19242.1"/>
    <property type="molecule type" value="Genomic_DNA"/>
</dbReference>
<keyword evidence="4" id="KW-1185">Reference proteome</keyword>
<proteinExistence type="predicted"/>
<protein>
    <submittedName>
        <fullName evidence="3">Membrane protein, DsbD superfamily</fullName>
    </submittedName>
</protein>
<evidence type="ECO:0000256" key="1">
    <source>
        <dbReference type="SAM" id="MobiDB-lite"/>
    </source>
</evidence>
<sequence length="251" mass="25229">MNHALIGFMGGLLAFPHCMGMCGGFIVHLSRSGEKKSAIAAQFAWLAGKIFTYAFAGAVAGYTGDKAADLLQHTYLQNGISYLAGSMIFLAGLALLGILPGKGANGPGSGLLATLCRPLLRSPSPAGALTLGIITGLLPCPVVIGFLAYAMQSGSVATGMTTMAAMGIGTALPLLTLGGASLAAGARLKKWGAAAGGTILILLGMATVLRGTEVFHQLVGCPSQPVFQQTSKADSSKGCCSGKSHVSNSGN</sequence>
<dbReference type="HOGENOM" id="CLU_032635_1_0_7"/>
<evidence type="ECO:0000313" key="4">
    <source>
        <dbReference type="Proteomes" id="UP000007721"/>
    </source>
</evidence>
<organism evidence="3 4">
    <name type="scientific">Geotalea daltonii (strain DSM 22248 / JCM 15807 / FRC-32)</name>
    <name type="common">Geobacter daltonii</name>
    <dbReference type="NCBI Taxonomy" id="316067"/>
    <lineage>
        <taxon>Bacteria</taxon>
        <taxon>Pseudomonadati</taxon>
        <taxon>Thermodesulfobacteriota</taxon>
        <taxon>Desulfuromonadia</taxon>
        <taxon>Geobacterales</taxon>
        <taxon>Geobacteraceae</taxon>
        <taxon>Geotalea</taxon>
    </lineage>
</organism>
<accession>B9M1U6</accession>
<evidence type="ECO:0000313" key="3">
    <source>
        <dbReference type="EMBL" id="ACM19242.1"/>
    </source>
</evidence>
<dbReference type="AlphaFoldDB" id="B9M1U6"/>
<dbReference type="InterPro" id="IPR039447">
    <property type="entry name" value="UreH-like_TM_dom"/>
</dbReference>
<dbReference type="PANTHER" id="PTHR42208:SF1">
    <property type="entry name" value="HEAVY METAL TRANSPORTER"/>
    <property type="match status" value="1"/>
</dbReference>
<reference evidence="3 4" key="1">
    <citation type="submission" date="2009-01" db="EMBL/GenBank/DDBJ databases">
        <title>Complete sequence of Geobacter sp. FRC-32.</title>
        <authorList>
            <consortium name="US DOE Joint Genome Institute"/>
            <person name="Lucas S."/>
            <person name="Copeland A."/>
            <person name="Lapidus A."/>
            <person name="Glavina del Rio T."/>
            <person name="Dalin E."/>
            <person name="Tice H."/>
            <person name="Bruce D."/>
            <person name="Goodwin L."/>
            <person name="Pitluck S."/>
            <person name="Saunders E."/>
            <person name="Brettin T."/>
            <person name="Detter J.C."/>
            <person name="Han C."/>
            <person name="Larimer F."/>
            <person name="Land M."/>
            <person name="Hauser L."/>
            <person name="Kyrpides N."/>
            <person name="Ovchinnikova G."/>
            <person name="Kostka J."/>
            <person name="Richardson P."/>
        </authorList>
    </citation>
    <scope>NUCLEOTIDE SEQUENCE [LARGE SCALE GENOMIC DNA]</scope>
    <source>
        <strain evidence="4">DSM 22248 / JCM 15807 / FRC-32</strain>
    </source>
</reference>
<dbReference type="PANTHER" id="PTHR42208">
    <property type="entry name" value="HEAVY METAL TRANSPORTER-RELATED"/>
    <property type="match status" value="1"/>
</dbReference>
<dbReference type="Pfam" id="PF13386">
    <property type="entry name" value="DsbD_2"/>
    <property type="match status" value="1"/>
</dbReference>
<dbReference type="STRING" id="316067.Geob_0880"/>
<dbReference type="Proteomes" id="UP000007721">
    <property type="component" value="Chromosome"/>
</dbReference>
<dbReference type="OrthoDB" id="9798690at2"/>
<dbReference type="eggNOG" id="COG2836">
    <property type="taxonomic scope" value="Bacteria"/>
</dbReference>
<dbReference type="RefSeq" id="WP_012645971.1">
    <property type="nucleotide sequence ID" value="NC_011979.1"/>
</dbReference>
<dbReference type="KEGG" id="geo:Geob_0880"/>
<gene>
    <name evidence="3" type="ordered locus">Geob_0880</name>
</gene>
<name>B9M1U6_GEODF</name>
<feature type="region of interest" description="Disordered" evidence="1">
    <location>
        <begin position="232"/>
        <end position="251"/>
    </location>
</feature>
<feature type="domain" description="Urease accessory protein UreH-like transmembrane" evidence="2">
    <location>
        <begin position="8"/>
        <end position="205"/>
    </location>
</feature>
<evidence type="ECO:0000259" key="2">
    <source>
        <dbReference type="Pfam" id="PF13386"/>
    </source>
</evidence>